<dbReference type="GeneID" id="117237561"/>
<dbReference type="InterPro" id="IPR045886">
    <property type="entry name" value="ThiF/MoeB/HesA"/>
</dbReference>
<dbReference type="Gene3D" id="3.40.50.720">
    <property type="entry name" value="NAD(P)-binding Rossmann-like Domain"/>
    <property type="match status" value="2"/>
</dbReference>
<dbReference type="FunFam" id="3.40.50.720:FF:000263">
    <property type="entry name" value="NEDD8-activating enzyme E1 regulatory subunit"/>
    <property type="match status" value="1"/>
</dbReference>
<dbReference type="PANTHER" id="PTHR10953:SF29">
    <property type="entry name" value="NEDD8-ACTIVATING ENZYME E1 REGULATORY SUBUNIT"/>
    <property type="match status" value="1"/>
</dbReference>
<dbReference type="Proteomes" id="UP000504631">
    <property type="component" value="Unplaced"/>
</dbReference>
<gene>
    <name evidence="8" type="primary">LOC117237561</name>
</gene>
<dbReference type="GO" id="GO:0045116">
    <property type="term" value="P:protein neddylation"/>
    <property type="evidence" value="ECO:0007669"/>
    <property type="project" value="UniProtKB-UniRule"/>
</dbReference>
<feature type="domain" description="THIF-type NAD/FAD binding fold" evidence="6">
    <location>
        <begin position="35"/>
        <end position="547"/>
    </location>
</feature>
<keyword evidence="7" id="KW-1185">Reference proteome</keyword>
<dbReference type="PANTHER" id="PTHR10953">
    <property type="entry name" value="UBIQUITIN-ACTIVATING ENZYME E1"/>
    <property type="match status" value="1"/>
</dbReference>
<dbReference type="RefSeq" id="XP_033357539.1">
    <property type="nucleotide sequence ID" value="XM_033501648.1"/>
</dbReference>
<evidence type="ECO:0000313" key="7">
    <source>
        <dbReference type="Proteomes" id="UP000504631"/>
    </source>
</evidence>
<name>A0A6J3L0B7_9HYME</name>
<dbReference type="KEGG" id="bvk:117237561"/>
<dbReference type="SUPFAM" id="SSF69572">
    <property type="entry name" value="Activating enzymes of the ubiquitin-like proteins"/>
    <property type="match status" value="1"/>
</dbReference>
<protein>
    <recommendedName>
        <fullName evidence="3 5">NEDD8-activating enzyme E1 regulatory subunit</fullName>
    </recommendedName>
</protein>
<proteinExistence type="inferred from homology"/>
<dbReference type="CTD" id="39244"/>
<evidence type="ECO:0000256" key="2">
    <source>
        <dbReference type="ARBA" id="ARBA00006868"/>
    </source>
</evidence>
<reference evidence="8" key="1">
    <citation type="submission" date="2025-08" db="UniProtKB">
        <authorList>
            <consortium name="RefSeq"/>
        </authorList>
    </citation>
    <scope>IDENTIFICATION</scope>
    <source>
        <tissue evidence="8">Muscle</tissue>
    </source>
</reference>
<evidence type="ECO:0000256" key="3">
    <source>
        <dbReference type="ARBA" id="ARBA00015407"/>
    </source>
</evidence>
<comment type="pathway">
    <text evidence="1 5">Protein modification; protein neddylation.</text>
</comment>
<dbReference type="GO" id="GO:0005737">
    <property type="term" value="C:cytoplasm"/>
    <property type="evidence" value="ECO:0007669"/>
    <property type="project" value="TreeGrafter"/>
</dbReference>
<dbReference type="InterPro" id="IPR000594">
    <property type="entry name" value="ThiF_NAD_FAD-bd"/>
</dbReference>
<accession>A0A6J3L0B7</accession>
<dbReference type="CDD" id="cd01493">
    <property type="entry name" value="APPBP1_RUB"/>
    <property type="match status" value="1"/>
</dbReference>
<sequence length="555" mass="62942">MVYNVRSSRNIINESILMASPAPKSPEQSEKNRKYDRQLRLWGDHGQTALESAHVCVINATGLGTEILKSLVLPGIGAFTIVDGKKVTNEDIGANFFLDADCIGKSRAQVATQMLLELNSDVRGDYIDEELEEILCNSPDFFNNFTVVVATSLVEKSLILLSQRLWELNIPLIVCRSIGFIAYMRIQIKEHTVIETHPDNETPDLRLDKPFETLKKHLDTINLDELSFKDHSHIPYLVILYKFLENWILNNGELPKTYKEKSQLKEMIKEGMRRDENDTANSEENFEEAIRAVNTCVGCTEIPENVMNILNDDKCINLTAKSSSFWIIAKAIKDFVENEGGGLLPLKGTLPDMTADTEKYITFQQIYHKQAIVDAEAVWRRTLQLLRQLGKSSDSISERDVKLFCRHALNIHVQRGTCIANEYDSKIFDASNIVQCLENPESMMIYYVVLRGVEKFQTEYNSYPGEFDDQVEPDIVKLKACITKLLNEWGCGPLVKDDYVHEFCRFGGAELHSVSAFLGGLAAQEVIKFVTNQYKPVHNTFIYDAVTSSSGIFFF</sequence>
<dbReference type="PIRSF" id="PIRSF039099">
    <property type="entry name" value="APP-BP1"/>
    <property type="match status" value="1"/>
</dbReference>
<keyword evidence="4 5" id="KW-0833">Ubl conjugation pathway</keyword>
<dbReference type="Pfam" id="PF00899">
    <property type="entry name" value="ThiF"/>
    <property type="match status" value="1"/>
</dbReference>
<organism evidence="7 8">
    <name type="scientific">Bombus vosnesenskii</name>
    <dbReference type="NCBI Taxonomy" id="207650"/>
    <lineage>
        <taxon>Eukaryota</taxon>
        <taxon>Metazoa</taxon>
        <taxon>Ecdysozoa</taxon>
        <taxon>Arthropoda</taxon>
        <taxon>Hexapoda</taxon>
        <taxon>Insecta</taxon>
        <taxon>Pterygota</taxon>
        <taxon>Neoptera</taxon>
        <taxon>Endopterygota</taxon>
        <taxon>Hymenoptera</taxon>
        <taxon>Apocrita</taxon>
        <taxon>Aculeata</taxon>
        <taxon>Apoidea</taxon>
        <taxon>Anthophila</taxon>
        <taxon>Apidae</taxon>
        <taxon>Bombus</taxon>
        <taxon>Pyrobombus</taxon>
    </lineage>
</organism>
<comment type="similarity">
    <text evidence="2 5">Belongs to the ubiquitin-activating E1 family. ULA1 subfamily.</text>
</comment>
<evidence type="ECO:0000256" key="4">
    <source>
        <dbReference type="ARBA" id="ARBA00022786"/>
    </source>
</evidence>
<dbReference type="GO" id="GO:0019781">
    <property type="term" value="F:NEDD8 activating enzyme activity"/>
    <property type="evidence" value="ECO:0007669"/>
    <property type="project" value="UniProtKB-UniRule"/>
</dbReference>
<evidence type="ECO:0000256" key="5">
    <source>
        <dbReference type="PIRNR" id="PIRNR039099"/>
    </source>
</evidence>
<evidence type="ECO:0000259" key="6">
    <source>
        <dbReference type="Pfam" id="PF00899"/>
    </source>
</evidence>
<dbReference type="InterPro" id="IPR035985">
    <property type="entry name" value="Ubiquitin-activating_enz"/>
</dbReference>
<dbReference type="AlphaFoldDB" id="A0A6J3L0B7"/>
<evidence type="ECO:0000313" key="8">
    <source>
        <dbReference type="RefSeq" id="XP_033357539.1"/>
    </source>
</evidence>
<evidence type="ECO:0000256" key="1">
    <source>
        <dbReference type="ARBA" id="ARBA00005032"/>
    </source>
</evidence>
<dbReference type="InterPro" id="IPR030667">
    <property type="entry name" value="APP-BP1"/>
</dbReference>
<dbReference type="FunFam" id="3.40.50.720:FF:000187">
    <property type="entry name" value="NEDD8-activating enzyme E1 regulatory subunit"/>
    <property type="match status" value="1"/>
</dbReference>
<dbReference type="UniPathway" id="UPA00885"/>